<evidence type="ECO:0000256" key="8">
    <source>
        <dbReference type="ARBA" id="ARBA00023014"/>
    </source>
</evidence>
<evidence type="ECO:0000256" key="3">
    <source>
        <dbReference type="ARBA" id="ARBA00022448"/>
    </source>
</evidence>
<dbReference type="Pfam" id="PF00111">
    <property type="entry name" value="Fer2"/>
    <property type="match status" value="1"/>
</dbReference>
<keyword evidence="7" id="KW-0408">Iron</keyword>
<evidence type="ECO:0000256" key="5">
    <source>
        <dbReference type="ARBA" id="ARBA00022723"/>
    </source>
</evidence>
<dbReference type="PANTHER" id="PTHR23426">
    <property type="entry name" value="FERREDOXIN/ADRENODOXIN"/>
    <property type="match status" value="1"/>
</dbReference>
<evidence type="ECO:0000313" key="15">
    <source>
        <dbReference type="EMBL" id="CAD5226298.1"/>
    </source>
</evidence>
<evidence type="ECO:0000256" key="4">
    <source>
        <dbReference type="ARBA" id="ARBA00022714"/>
    </source>
</evidence>
<keyword evidence="10" id="KW-0443">Lipid metabolism</keyword>
<evidence type="ECO:0000256" key="1">
    <source>
        <dbReference type="ARBA" id="ARBA00004173"/>
    </source>
</evidence>
<evidence type="ECO:0000256" key="7">
    <source>
        <dbReference type="ARBA" id="ARBA00023004"/>
    </source>
</evidence>
<evidence type="ECO:0000259" key="14">
    <source>
        <dbReference type="PROSITE" id="PS51085"/>
    </source>
</evidence>
<dbReference type="Proteomes" id="UP000582659">
    <property type="component" value="Unassembled WGS sequence"/>
</dbReference>
<keyword evidence="18" id="KW-1185">Reference proteome</keyword>
<protein>
    <submittedName>
        <fullName evidence="15">(pine wood nematode) hypothetical protein</fullName>
    </submittedName>
    <submittedName>
        <fullName evidence="19">2Fe-2S ferredoxin-type domain-containing protein</fullName>
    </submittedName>
</protein>
<organism evidence="17 19">
    <name type="scientific">Bursaphelenchus xylophilus</name>
    <name type="common">Pinewood nematode worm</name>
    <name type="synonym">Aphelenchoides xylophilus</name>
    <dbReference type="NCBI Taxonomy" id="6326"/>
    <lineage>
        <taxon>Eukaryota</taxon>
        <taxon>Metazoa</taxon>
        <taxon>Ecdysozoa</taxon>
        <taxon>Nematoda</taxon>
        <taxon>Chromadorea</taxon>
        <taxon>Rhabditida</taxon>
        <taxon>Tylenchina</taxon>
        <taxon>Tylenchomorpha</taxon>
        <taxon>Aphelenchoidea</taxon>
        <taxon>Aphelenchoididae</taxon>
        <taxon>Bursaphelenchus</taxon>
    </lineage>
</organism>
<dbReference type="GO" id="GO:0009055">
    <property type="term" value="F:electron transfer activity"/>
    <property type="evidence" value="ECO:0007669"/>
    <property type="project" value="TreeGrafter"/>
</dbReference>
<dbReference type="GO" id="GO:0005739">
    <property type="term" value="C:mitochondrion"/>
    <property type="evidence" value="ECO:0007669"/>
    <property type="project" value="UniProtKB-SubCell"/>
</dbReference>
<dbReference type="eggNOG" id="KOG3309">
    <property type="taxonomic scope" value="Eukaryota"/>
</dbReference>
<name>A0A1I7RHI8_BURXY</name>
<dbReference type="PROSITE" id="PS51085">
    <property type="entry name" value="2FE2S_FER_2"/>
    <property type="match status" value="1"/>
</dbReference>
<dbReference type="GO" id="GO:0051537">
    <property type="term" value="F:2 iron, 2 sulfur cluster binding"/>
    <property type="evidence" value="ECO:0007669"/>
    <property type="project" value="UniProtKB-KW"/>
</dbReference>
<evidence type="ECO:0000256" key="9">
    <source>
        <dbReference type="ARBA" id="ARBA00023128"/>
    </source>
</evidence>
<dbReference type="WBParaSite" id="BXY_0016600.1">
    <property type="protein sequence ID" value="BXY_0016600.1"/>
    <property type="gene ID" value="BXY_0016600"/>
</dbReference>
<comment type="subcellular location">
    <subcellularLocation>
        <location evidence="1">Mitochondrion</location>
    </subcellularLocation>
</comment>
<keyword evidence="11" id="KW-0755">Steroidogenesis</keyword>
<keyword evidence="8" id="KW-0411">Iron-sulfur</keyword>
<dbReference type="InterPro" id="IPR036010">
    <property type="entry name" value="2Fe-2S_ferredoxin-like_sf"/>
</dbReference>
<sequence length="160" mass="18366">MLTKLLRSRFFTKNSFLQTQCFSKTPSFHHGDFEWQDPKSEDEVVNITYVTRDGSNKKIKGKVGDNVMYLAHRHNIEIEGACEASLACCTCHVYVEQQYFDILPEPKEEEEDMLDMAPVLKPTSRLSCQIILSKDLDGITVTLPKITRNFYVDGHVPEPH</sequence>
<comment type="cofactor">
    <cofactor evidence="12">
        <name>[2Fe-2S] cluster</name>
        <dbReference type="ChEBI" id="CHEBI:190135"/>
    </cofactor>
</comment>
<dbReference type="InterPro" id="IPR012675">
    <property type="entry name" value="Beta-grasp_dom_sf"/>
</dbReference>
<evidence type="ECO:0000256" key="12">
    <source>
        <dbReference type="ARBA" id="ARBA00034078"/>
    </source>
</evidence>
<keyword evidence="3" id="KW-0813">Transport</keyword>
<keyword evidence="6" id="KW-0249">Electron transport</keyword>
<evidence type="ECO:0000256" key="13">
    <source>
        <dbReference type="ARBA" id="ARBA00054507"/>
    </source>
</evidence>
<comment type="similarity">
    <text evidence="2">Belongs to the adrenodoxin/putidaredoxin family.</text>
</comment>
<evidence type="ECO:0000256" key="10">
    <source>
        <dbReference type="ARBA" id="ARBA00023221"/>
    </source>
</evidence>
<dbReference type="Proteomes" id="UP000095284">
    <property type="component" value="Unplaced"/>
</dbReference>
<evidence type="ECO:0000313" key="18">
    <source>
        <dbReference type="Proteomes" id="UP000659654"/>
    </source>
</evidence>
<evidence type="ECO:0000256" key="2">
    <source>
        <dbReference type="ARBA" id="ARBA00010914"/>
    </source>
</evidence>
<dbReference type="Gene3D" id="3.10.20.30">
    <property type="match status" value="1"/>
</dbReference>
<evidence type="ECO:0000313" key="19">
    <source>
        <dbReference type="WBParaSite" id="BXY_0016600.1"/>
    </source>
</evidence>
<dbReference type="InterPro" id="IPR001055">
    <property type="entry name" value="Adrenodoxin-like"/>
</dbReference>
<evidence type="ECO:0000313" key="16">
    <source>
        <dbReference type="EMBL" id="CAG9115704.1"/>
    </source>
</evidence>
<feature type="domain" description="2Fe-2S ferredoxin-type" evidence="14">
    <location>
        <begin position="45"/>
        <end position="147"/>
    </location>
</feature>
<keyword evidence="4" id="KW-0001">2Fe-2S</keyword>
<evidence type="ECO:0000256" key="11">
    <source>
        <dbReference type="ARBA" id="ARBA00023250"/>
    </source>
</evidence>
<keyword evidence="9" id="KW-0496">Mitochondrion</keyword>
<dbReference type="InterPro" id="IPR001041">
    <property type="entry name" value="2Fe-2S_ferredoxin-type"/>
</dbReference>
<dbReference type="PANTHER" id="PTHR23426:SF65">
    <property type="entry name" value="FERREDOXIN-2, MITOCHONDRIAL"/>
    <property type="match status" value="1"/>
</dbReference>
<dbReference type="PRINTS" id="PR00355">
    <property type="entry name" value="ADRENODOXIN"/>
</dbReference>
<dbReference type="SUPFAM" id="SSF54292">
    <property type="entry name" value="2Fe-2S ferredoxin-like"/>
    <property type="match status" value="1"/>
</dbReference>
<evidence type="ECO:0000256" key="6">
    <source>
        <dbReference type="ARBA" id="ARBA00022982"/>
    </source>
</evidence>
<reference evidence="16" key="2">
    <citation type="submission" date="2020-08" db="EMBL/GenBank/DDBJ databases">
        <authorList>
            <person name="Kikuchi T."/>
        </authorList>
    </citation>
    <scope>NUCLEOTIDE SEQUENCE</scope>
    <source>
        <strain evidence="15">Ka4C1</strain>
    </source>
</reference>
<dbReference type="GO" id="GO:0140647">
    <property type="term" value="P:P450-containing electron transport chain"/>
    <property type="evidence" value="ECO:0007669"/>
    <property type="project" value="InterPro"/>
</dbReference>
<keyword evidence="5" id="KW-0479">Metal-binding</keyword>
<evidence type="ECO:0000313" key="17">
    <source>
        <dbReference type="Proteomes" id="UP000095284"/>
    </source>
</evidence>
<dbReference type="EMBL" id="CAJFDI010000004">
    <property type="protein sequence ID" value="CAD5226298.1"/>
    <property type="molecule type" value="Genomic_DNA"/>
</dbReference>
<dbReference type="OrthoDB" id="268593at2759"/>
<dbReference type="Proteomes" id="UP000659654">
    <property type="component" value="Unassembled WGS sequence"/>
</dbReference>
<proteinExistence type="inferred from homology"/>
<dbReference type="GO" id="GO:0046872">
    <property type="term" value="F:metal ion binding"/>
    <property type="evidence" value="ECO:0007669"/>
    <property type="project" value="UniProtKB-KW"/>
</dbReference>
<reference evidence="19" key="1">
    <citation type="submission" date="2016-11" db="UniProtKB">
        <authorList>
            <consortium name="WormBaseParasite"/>
        </authorList>
    </citation>
    <scope>IDENTIFICATION</scope>
</reference>
<keyword evidence="10" id="KW-0753">Steroid metabolism</keyword>
<accession>A0A1I7RHI8</accession>
<dbReference type="GO" id="GO:0006694">
    <property type="term" value="P:steroid biosynthetic process"/>
    <property type="evidence" value="ECO:0007669"/>
    <property type="project" value="UniProtKB-KW"/>
</dbReference>
<dbReference type="EMBL" id="CAJFCV020000004">
    <property type="protein sequence ID" value="CAG9115704.1"/>
    <property type="molecule type" value="Genomic_DNA"/>
</dbReference>
<dbReference type="AlphaFoldDB" id="A0A1I7RHI8"/>
<dbReference type="FunFam" id="3.10.20.30:FF:000013">
    <property type="entry name" value="Adrenodoxin, mitochondrial"/>
    <property type="match status" value="1"/>
</dbReference>
<gene>
    <name evidence="15" type="ORF">BXYJ_LOCUS8975</name>
</gene>
<comment type="function">
    <text evidence="13">Required for ecdysteroidogenesis in the prothoracic gland which is necessary for larval to pupal transition.</text>
</comment>
<dbReference type="SMR" id="A0A1I7RHI8"/>